<feature type="domain" description="KOW" evidence="5">
    <location>
        <begin position="111"/>
        <end position="138"/>
    </location>
</feature>
<reference evidence="6 7" key="1">
    <citation type="submission" date="2020-08" db="EMBL/GenBank/DDBJ databases">
        <title>Genome public.</title>
        <authorList>
            <person name="Liu C."/>
            <person name="Sun Q."/>
        </authorList>
    </citation>
    <scope>NUCLEOTIDE SEQUENCE [LARGE SCALE GENOMIC DNA]</scope>
    <source>
        <strain evidence="6 7">NSJ-37</strain>
    </source>
</reference>
<comment type="similarity">
    <text evidence="4">Belongs to the NusG family.</text>
</comment>
<dbReference type="Gene3D" id="3.30.70.940">
    <property type="entry name" value="NusG, N-terminal domain"/>
    <property type="match status" value="1"/>
</dbReference>
<dbReference type="Proteomes" id="UP000606193">
    <property type="component" value="Unassembled WGS sequence"/>
</dbReference>
<evidence type="ECO:0000256" key="1">
    <source>
        <dbReference type="ARBA" id="ARBA00022814"/>
    </source>
</evidence>
<evidence type="ECO:0000259" key="5">
    <source>
        <dbReference type="SMART" id="SM00739"/>
    </source>
</evidence>
<dbReference type="Gene3D" id="2.30.30.30">
    <property type="match status" value="2"/>
</dbReference>
<accession>A0ABR7N6I0</accession>
<dbReference type="InterPro" id="IPR047663">
    <property type="entry name" value="Transcription_antiterm_LoaP"/>
</dbReference>
<dbReference type="CDD" id="cd06091">
    <property type="entry name" value="KOW_NusG"/>
    <property type="match status" value="2"/>
</dbReference>
<name>A0ABR7N6I0_9FIRM</name>
<dbReference type="InterPro" id="IPR001062">
    <property type="entry name" value="Transcrpt_antiterm_NusG"/>
</dbReference>
<dbReference type="PRINTS" id="PR00338">
    <property type="entry name" value="NUSGTNSCPFCT"/>
</dbReference>
<dbReference type="PROSITE" id="PS01014">
    <property type="entry name" value="NUSG"/>
    <property type="match status" value="1"/>
</dbReference>
<dbReference type="InterPro" id="IPR014722">
    <property type="entry name" value="Rib_uL2_dom2"/>
</dbReference>
<keyword evidence="2 4" id="KW-0805">Transcription regulation</keyword>
<dbReference type="NCBIfam" id="NF033641">
    <property type="entry name" value="antiterm_LoaP"/>
    <property type="match status" value="1"/>
</dbReference>
<dbReference type="InterPro" id="IPR015869">
    <property type="entry name" value="Transcrpt_antiterm_NusG_bac_CS"/>
</dbReference>
<keyword evidence="4" id="KW-0806">Transcription termination</keyword>
<gene>
    <name evidence="6" type="primary">loaP</name>
    <name evidence="6" type="ORF">H8704_13660</name>
</gene>
<evidence type="ECO:0000256" key="3">
    <source>
        <dbReference type="ARBA" id="ARBA00023163"/>
    </source>
</evidence>
<organism evidence="6 7">
    <name type="scientific">Jutongia huaianensis</name>
    <dbReference type="NCBI Taxonomy" id="2763668"/>
    <lineage>
        <taxon>Bacteria</taxon>
        <taxon>Bacillati</taxon>
        <taxon>Bacillota</taxon>
        <taxon>Clostridia</taxon>
        <taxon>Lachnospirales</taxon>
        <taxon>Lachnospiraceae</taxon>
        <taxon>Jutongia</taxon>
    </lineage>
</organism>
<dbReference type="SUPFAM" id="SSF82679">
    <property type="entry name" value="N-utilization substance G protein NusG, N-terminal domain"/>
    <property type="match status" value="1"/>
</dbReference>
<dbReference type="EMBL" id="JACRSX010000035">
    <property type="protein sequence ID" value="MBC8563647.1"/>
    <property type="molecule type" value="Genomic_DNA"/>
</dbReference>
<dbReference type="InterPro" id="IPR036735">
    <property type="entry name" value="NGN_dom_sf"/>
</dbReference>
<keyword evidence="1 4" id="KW-0889">Transcription antitermination</keyword>
<keyword evidence="7" id="KW-1185">Reference proteome</keyword>
<dbReference type="RefSeq" id="WP_249298635.1">
    <property type="nucleotide sequence ID" value="NZ_JACRSX010000035.1"/>
</dbReference>
<evidence type="ECO:0000256" key="2">
    <source>
        <dbReference type="ARBA" id="ARBA00023015"/>
    </source>
</evidence>
<dbReference type="PANTHER" id="PTHR30265:SF4">
    <property type="entry name" value="KOW MOTIF FAMILY PROTEIN, EXPRESSED"/>
    <property type="match status" value="1"/>
</dbReference>
<dbReference type="InterPro" id="IPR008991">
    <property type="entry name" value="Translation_prot_SH3-like_sf"/>
</dbReference>
<evidence type="ECO:0000313" key="7">
    <source>
        <dbReference type="Proteomes" id="UP000606193"/>
    </source>
</evidence>
<protein>
    <recommendedName>
        <fullName evidence="4">Transcription termination/antitermination protein NusG</fullName>
    </recommendedName>
</protein>
<feature type="domain" description="KOW" evidence="5">
    <location>
        <begin position="185"/>
        <end position="212"/>
    </location>
</feature>
<dbReference type="InterPro" id="IPR043425">
    <property type="entry name" value="NusG-like"/>
</dbReference>
<dbReference type="PANTHER" id="PTHR30265">
    <property type="entry name" value="RHO-INTERACTING TRANSCRIPTION TERMINATION FACTOR NUSG"/>
    <property type="match status" value="1"/>
</dbReference>
<evidence type="ECO:0000313" key="6">
    <source>
        <dbReference type="EMBL" id="MBC8563647.1"/>
    </source>
</evidence>
<dbReference type="Pfam" id="PF02357">
    <property type="entry name" value="NusG"/>
    <property type="match status" value="1"/>
</dbReference>
<evidence type="ECO:0000256" key="4">
    <source>
        <dbReference type="RuleBase" id="RU000538"/>
    </source>
</evidence>
<comment type="function">
    <text evidence="4">Participates in transcription elongation, termination and antitermination.</text>
</comment>
<dbReference type="SUPFAM" id="SSF50104">
    <property type="entry name" value="Translation proteins SH3-like domain"/>
    <property type="match status" value="2"/>
</dbReference>
<comment type="caution">
    <text evidence="6">The sequence shown here is derived from an EMBL/GenBank/DDBJ whole genome shotgun (WGS) entry which is preliminary data.</text>
</comment>
<dbReference type="SMART" id="SM00739">
    <property type="entry name" value="KOW"/>
    <property type="match status" value="2"/>
</dbReference>
<dbReference type="InterPro" id="IPR005824">
    <property type="entry name" value="KOW"/>
</dbReference>
<proteinExistence type="inferred from homology"/>
<dbReference type="InterPro" id="IPR006645">
    <property type="entry name" value="NGN-like_dom"/>
</dbReference>
<keyword evidence="3 4" id="KW-0804">Transcription</keyword>
<sequence>MIHTMSGQEQDCKLQCEKYVDGQAYQELFIPQYIAQKHFKKEWHDVKKTLFPGYLFVDTEDIGTVMEGLKKFRQYTKVLRDGELVSPITQEEQAFLSAMMDKDHIVKYSEGFLIGKTVCITQGPLRNYQGNIKNIDRHRRIAKIDVPIFGRMTPVELGFGAFARLSEEEFSELKAERIQKQEQELKNSPDQVEVLTGPFKGVRGTFLYANAEQDEWTVEIDLFGVGTKVTFRRGEIRMFSDGKQDKEISNAT</sequence>